<keyword evidence="3" id="KW-1003">Cell membrane</keyword>
<dbReference type="Pfam" id="PF01595">
    <property type="entry name" value="CNNM"/>
    <property type="match status" value="1"/>
</dbReference>
<dbReference type="PROSITE" id="PS51846">
    <property type="entry name" value="CNNM"/>
    <property type="match status" value="1"/>
</dbReference>
<evidence type="ECO:0000256" key="5">
    <source>
        <dbReference type="ARBA" id="ARBA00022737"/>
    </source>
</evidence>
<comment type="caution">
    <text evidence="14">The sequence shown here is derived from an EMBL/GenBank/DDBJ whole genome shotgun (WGS) entry which is preliminary data.</text>
</comment>
<comment type="subcellular location">
    <subcellularLocation>
        <location evidence="1">Cell membrane</location>
        <topology evidence="1">Multi-pass membrane protein</topology>
    </subcellularLocation>
</comment>
<dbReference type="InterPro" id="IPR051676">
    <property type="entry name" value="UPF0053_domain"/>
</dbReference>
<dbReference type="SMART" id="SM00116">
    <property type="entry name" value="CBS"/>
    <property type="match status" value="2"/>
</dbReference>
<evidence type="ECO:0000256" key="2">
    <source>
        <dbReference type="ARBA" id="ARBA00006446"/>
    </source>
</evidence>
<gene>
    <name evidence="14" type="ORF">M8523_00770</name>
</gene>
<protein>
    <submittedName>
        <fullName evidence="14">Hemolysin family protein</fullName>
    </submittedName>
</protein>
<dbReference type="InterPro" id="IPR005170">
    <property type="entry name" value="Transptr-assoc_dom"/>
</dbReference>
<dbReference type="RefSeq" id="WP_282582912.1">
    <property type="nucleotide sequence ID" value="NZ_JAMOIM010000001.1"/>
</dbReference>
<evidence type="ECO:0000259" key="12">
    <source>
        <dbReference type="PROSITE" id="PS51371"/>
    </source>
</evidence>
<dbReference type="PANTHER" id="PTHR43099:SF5">
    <property type="entry name" value="HLYC_CORC FAMILY TRANSPORTER"/>
    <property type="match status" value="1"/>
</dbReference>
<feature type="domain" description="CBS" evidence="12">
    <location>
        <begin position="280"/>
        <end position="338"/>
    </location>
</feature>
<dbReference type="Pfam" id="PF03471">
    <property type="entry name" value="CorC_HlyC"/>
    <property type="match status" value="1"/>
</dbReference>
<keyword evidence="6 10" id="KW-1133">Transmembrane helix</keyword>
<dbReference type="InterPro" id="IPR036318">
    <property type="entry name" value="FAD-bd_PCMH-like_sf"/>
</dbReference>
<evidence type="ECO:0000313" key="15">
    <source>
        <dbReference type="Proteomes" id="UP001165667"/>
    </source>
</evidence>
<dbReference type="GO" id="GO:0005886">
    <property type="term" value="C:plasma membrane"/>
    <property type="evidence" value="ECO:0007669"/>
    <property type="project" value="UniProtKB-SubCell"/>
</dbReference>
<evidence type="ECO:0000256" key="6">
    <source>
        <dbReference type="ARBA" id="ARBA00022989"/>
    </source>
</evidence>
<feature type="transmembrane region" description="Helical" evidence="11">
    <location>
        <begin position="100"/>
        <end position="120"/>
    </location>
</feature>
<keyword evidence="7 9" id="KW-0129">CBS domain</keyword>
<reference evidence="14" key="1">
    <citation type="submission" date="2022-05" db="EMBL/GenBank/DDBJ databases">
        <authorList>
            <person name="Pankratov T."/>
        </authorList>
    </citation>
    <scope>NUCLEOTIDE SEQUENCE</scope>
    <source>
        <strain evidence="14">BP6-180914</strain>
    </source>
</reference>
<dbReference type="InterPro" id="IPR044751">
    <property type="entry name" value="Ion_transp-like_CBS"/>
</dbReference>
<feature type="domain" description="CBS" evidence="12">
    <location>
        <begin position="216"/>
        <end position="277"/>
    </location>
</feature>
<dbReference type="SMART" id="SM01091">
    <property type="entry name" value="CorC_HlyC"/>
    <property type="match status" value="1"/>
</dbReference>
<dbReference type="PANTHER" id="PTHR43099">
    <property type="entry name" value="UPF0053 PROTEIN YRKA"/>
    <property type="match status" value="1"/>
</dbReference>
<evidence type="ECO:0000313" key="14">
    <source>
        <dbReference type="EMBL" id="MCW6506552.1"/>
    </source>
</evidence>
<dbReference type="Gene3D" id="3.30.465.10">
    <property type="match status" value="1"/>
</dbReference>
<evidence type="ECO:0000256" key="11">
    <source>
        <dbReference type="SAM" id="Phobius"/>
    </source>
</evidence>
<keyword evidence="4 10" id="KW-0812">Transmembrane</keyword>
<evidence type="ECO:0000256" key="4">
    <source>
        <dbReference type="ARBA" id="ARBA00022692"/>
    </source>
</evidence>
<feature type="transmembrane region" description="Helical" evidence="11">
    <location>
        <begin position="6"/>
        <end position="25"/>
    </location>
</feature>
<keyword evidence="15" id="KW-1185">Reference proteome</keyword>
<dbReference type="GO" id="GO:0050660">
    <property type="term" value="F:flavin adenine dinucleotide binding"/>
    <property type="evidence" value="ECO:0007669"/>
    <property type="project" value="InterPro"/>
</dbReference>
<dbReference type="Proteomes" id="UP001165667">
    <property type="component" value="Unassembled WGS sequence"/>
</dbReference>
<keyword evidence="8 10" id="KW-0472">Membrane</keyword>
<dbReference type="Pfam" id="PF00571">
    <property type="entry name" value="CBS"/>
    <property type="match status" value="2"/>
</dbReference>
<organism evidence="14 15">
    <name type="scientific">Lichenifustis flavocetrariae</name>
    <dbReference type="NCBI Taxonomy" id="2949735"/>
    <lineage>
        <taxon>Bacteria</taxon>
        <taxon>Pseudomonadati</taxon>
        <taxon>Pseudomonadota</taxon>
        <taxon>Alphaproteobacteria</taxon>
        <taxon>Hyphomicrobiales</taxon>
        <taxon>Lichenihabitantaceae</taxon>
        <taxon>Lichenifustis</taxon>
    </lineage>
</organism>
<dbReference type="InterPro" id="IPR002550">
    <property type="entry name" value="CNNM"/>
</dbReference>
<comment type="similarity">
    <text evidence="2">Belongs to the UPF0053 family. Hemolysin C subfamily.</text>
</comment>
<feature type="transmembrane region" description="Helical" evidence="11">
    <location>
        <begin position="56"/>
        <end position="80"/>
    </location>
</feature>
<feature type="domain" description="CNNM transmembrane" evidence="13">
    <location>
        <begin position="1"/>
        <end position="197"/>
    </location>
</feature>
<accession>A0AA41YZI0</accession>
<evidence type="ECO:0000256" key="8">
    <source>
        <dbReference type="ARBA" id="ARBA00023136"/>
    </source>
</evidence>
<dbReference type="EMBL" id="JAMOIM010000001">
    <property type="protein sequence ID" value="MCW6506552.1"/>
    <property type="molecule type" value="Genomic_DNA"/>
</dbReference>
<sequence length="432" mass="46280">MLELFIALVLILLNGVFAVSELAIVSSRRARLRVMADAGRRGAQAAMVLHEEPGRFLSTVQIGITLIGILAGAYSGAGLGDILSHWLADRGLSTNIANPLGYGLVVVIITYLSVVIGELVPKQLALREPEPIACAVAPTMRALAGITAPVTVILDVSTRLIFAALGKSSAPPSAVTEEELKTLVTEAATSGVIEGAEHQMIAGVLRLGDRSARAVMTPRTDVEWLDATLSDEEIVRRLVAAHHSRLPVMSGVIDDVVGVVQLRELLPALLSGEPWALKDFIREVPVIPDTLQALDVLNVLRTAPVPIVLVHDEYGHFEGLVTPADLLDAIAGAFKADEGENEPDAVKRGDGSWLLAGSMPVDEMAERFHITLPERRTYHTVAGFVVDQFEHLPATGESVEAFGWLFEVVDLDGRRIDKVLARKLAADEAARG</sequence>
<dbReference type="AlphaFoldDB" id="A0AA41YZI0"/>
<keyword evidence="5" id="KW-0677">Repeat</keyword>
<dbReference type="InterPro" id="IPR016169">
    <property type="entry name" value="FAD-bd_PCMH_sub2"/>
</dbReference>
<name>A0AA41YZI0_9HYPH</name>
<dbReference type="PROSITE" id="PS51371">
    <property type="entry name" value="CBS"/>
    <property type="match status" value="2"/>
</dbReference>
<dbReference type="SUPFAM" id="SSF56176">
    <property type="entry name" value="FAD-binding/transporter-associated domain-like"/>
    <property type="match status" value="1"/>
</dbReference>
<dbReference type="SUPFAM" id="SSF54631">
    <property type="entry name" value="CBS-domain pair"/>
    <property type="match status" value="1"/>
</dbReference>
<evidence type="ECO:0000256" key="7">
    <source>
        <dbReference type="ARBA" id="ARBA00023122"/>
    </source>
</evidence>
<evidence type="ECO:0000256" key="10">
    <source>
        <dbReference type="PROSITE-ProRule" id="PRU01193"/>
    </source>
</evidence>
<dbReference type="Gene3D" id="3.10.580.10">
    <property type="entry name" value="CBS-domain"/>
    <property type="match status" value="1"/>
</dbReference>
<evidence type="ECO:0000256" key="9">
    <source>
        <dbReference type="PROSITE-ProRule" id="PRU00703"/>
    </source>
</evidence>
<dbReference type="InterPro" id="IPR000644">
    <property type="entry name" value="CBS_dom"/>
</dbReference>
<evidence type="ECO:0000259" key="13">
    <source>
        <dbReference type="PROSITE" id="PS51846"/>
    </source>
</evidence>
<dbReference type="InterPro" id="IPR046342">
    <property type="entry name" value="CBS_dom_sf"/>
</dbReference>
<proteinExistence type="inferred from homology"/>
<dbReference type="CDD" id="cd04590">
    <property type="entry name" value="CBS_pair_CorC_HlyC_assoc"/>
    <property type="match status" value="1"/>
</dbReference>
<evidence type="ECO:0000256" key="1">
    <source>
        <dbReference type="ARBA" id="ARBA00004651"/>
    </source>
</evidence>
<evidence type="ECO:0000256" key="3">
    <source>
        <dbReference type="ARBA" id="ARBA00022475"/>
    </source>
</evidence>